<accession>E3FIB4</accession>
<dbReference type="STRING" id="378806.STAUR_5132"/>
<keyword evidence="1" id="KW-0378">Hydrolase</keyword>
<dbReference type="InterPro" id="IPR037227">
    <property type="entry name" value="EndoU-like"/>
</dbReference>
<protein>
    <submittedName>
        <fullName evidence="3">Conserved uncharacterized protein</fullName>
    </submittedName>
</protein>
<dbReference type="GO" id="GO:0016787">
    <property type="term" value="F:hydrolase activity"/>
    <property type="evidence" value="ECO:0007669"/>
    <property type="project" value="UniProtKB-KW"/>
</dbReference>
<dbReference type="AlphaFoldDB" id="E3FIB4"/>
<keyword evidence="4" id="KW-1185">Reference proteome</keyword>
<name>E3FIB4_STIAD</name>
<evidence type="ECO:0000256" key="2">
    <source>
        <dbReference type="SAM" id="SignalP"/>
    </source>
</evidence>
<dbReference type="RefSeq" id="WP_013376639.1">
    <property type="nucleotide sequence ID" value="NC_014623.1"/>
</dbReference>
<sequence length="356" mass="37593">MLPSAMPRLFALLLLSLPLSVLASGPGAFISSIRVEAVAEPESKEAVFTVEPDTSYPLLKKGGPGRKWCKLRGATGEGWVLCDGAEETAVTAAPGAVELAVADKAPSAEVLSTMAPESSGCATTCEHPRLFSQLPAVSEVDREVLALCPSRPDVSVSAEAIHQFFANHYEDKALQHALAVAGRPLEGPEARQANLTWLTGLWVGTGPHNAFTYVFCGDDWMRGTIGGLHFLPRYAQLEAEGKICFTGPARSDAEALQGDNYLIQFRGVAPWSCGEKKVGGFSRSQDALSIAAIGAQAFANCCARDGAKKEGGVYSVPELDGAAWKIRCGTRNGTYGISSLYPTSESPTCSGPQATR</sequence>
<keyword evidence="2" id="KW-0732">Signal</keyword>
<dbReference type="eggNOG" id="ENOG5030IE3">
    <property type="taxonomic scope" value="Bacteria"/>
</dbReference>
<reference evidence="3 4" key="1">
    <citation type="journal article" date="2011" name="Mol. Biol. Evol.">
        <title>Comparative genomic analysis of fruiting body formation in Myxococcales.</title>
        <authorList>
            <person name="Huntley S."/>
            <person name="Hamann N."/>
            <person name="Wegener-Feldbrugge S."/>
            <person name="Treuner-Lange A."/>
            <person name="Kube M."/>
            <person name="Reinhardt R."/>
            <person name="Klages S."/>
            <person name="Muller R."/>
            <person name="Ronning C.M."/>
            <person name="Nierman W.C."/>
            <person name="Sogaard-Andersen L."/>
        </authorList>
    </citation>
    <scope>NUCLEOTIDE SEQUENCE [LARGE SCALE GENOMIC DNA]</scope>
    <source>
        <strain evidence="3 4">DW4/3-1</strain>
    </source>
</reference>
<dbReference type="KEGG" id="sur:STAUR_5132"/>
<gene>
    <name evidence="3" type="ordered locus">STAUR_5132</name>
</gene>
<dbReference type="Proteomes" id="UP000001351">
    <property type="component" value="Chromosome"/>
</dbReference>
<feature type="signal peptide" evidence="2">
    <location>
        <begin position="1"/>
        <end position="23"/>
    </location>
</feature>
<organism evidence="3 4">
    <name type="scientific">Stigmatella aurantiaca (strain DW4/3-1)</name>
    <dbReference type="NCBI Taxonomy" id="378806"/>
    <lineage>
        <taxon>Bacteria</taxon>
        <taxon>Pseudomonadati</taxon>
        <taxon>Myxococcota</taxon>
        <taxon>Myxococcia</taxon>
        <taxon>Myxococcales</taxon>
        <taxon>Cystobacterineae</taxon>
        <taxon>Archangiaceae</taxon>
        <taxon>Stigmatella</taxon>
    </lineage>
</organism>
<proteinExistence type="predicted"/>
<dbReference type="EMBL" id="CP002271">
    <property type="protein sequence ID" value="ADO72904.1"/>
    <property type="molecule type" value="Genomic_DNA"/>
</dbReference>
<dbReference type="HOGENOM" id="CLU_715373_0_0_7"/>
<evidence type="ECO:0000256" key="1">
    <source>
        <dbReference type="ARBA" id="ARBA00022801"/>
    </source>
</evidence>
<evidence type="ECO:0000313" key="4">
    <source>
        <dbReference type="Proteomes" id="UP000001351"/>
    </source>
</evidence>
<dbReference type="SUPFAM" id="SSF142877">
    <property type="entry name" value="EndoU-like"/>
    <property type="match status" value="1"/>
</dbReference>
<feature type="chain" id="PRO_5003169567" evidence="2">
    <location>
        <begin position="24"/>
        <end position="356"/>
    </location>
</feature>
<evidence type="ECO:0000313" key="3">
    <source>
        <dbReference type="EMBL" id="ADO72904.1"/>
    </source>
</evidence>
<dbReference type="GO" id="GO:0004540">
    <property type="term" value="F:RNA nuclease activity"/>
    <property type="evidence" value="ECO:0007669"/>
    <property type="project" value="UniProtKB-ARBA"/>
</dbReference>